<dbReference type="AlphaFoldDB" id="A0A2S7F0A7"/>
<name>A0A2S7F0A7_9XANT</name>
<dbReference type="EMBL" id="MDEG01000003">
    <property type="protein sequence ID" value="PPU98792.1"/>
    <property type="molecule type" value="Genomic_DNA"/>
</dbReference>
<accession>A0A2S7F0A7</accession>
<gene>
    <name evidence="1" type="ORF">XhyaCFBP1156_05245</name>
</gene>
<sequence length="134" mass="14808">MLKRHWLAAGLGCIAALAIAAIAGYKPLMTWWMHSRPFSAEAFDAARWRAGLATSDEEEGKCVRGRMANDIIAGIARPGQPKSAVEAALGNPQDMRGEIAKYDLGMCSGLRIDFDWLYVEYADGRVQRAYHVQH</sequence>
<dbReference type="RefSeq" id="WP_104558211.1">
    <property type="nucleotide sequence ID" value="NZ_CP043476.1"/>
</dbReference>
<evidence type="ECO:0000313" key="1">
    <source>
        <dbReference type="EMBL" id="PPU98792.1"/>
    </source>
</evidence>
<reference evidence="2" key="1">
    <citation type="submission" date="2016-08" db="EMBL/GenBank/DDBJ databases">
        <authorList>
            <person name="Merda D."/>
            <person name="Briand M."/>
            <person name="Taghouti G."/>
            <person name="Carrere S."/>
            <person name="Gouzy J."/>
            <person name="Portier P."/>
            <person name="Jacques M.-A."/>
            <person name="Fischer-Le Saux M."/>
        </authorList>
    </citation>
    <scope>NUCLEOTIDE SEQUENCE [LARGE SCALE GENOMIC DNA]</scope>
    <source>
        <strain evidence="2">CFBP1156</strain>
    </source>
</reference>
<organism evidence="1 2">
    <name type="scientific">Xanthomonas hyacinthi</name>
    <dbReference type="NCBI Taxonomy" id="56455"/>
    <lineage>
        <taxon>Bacteria</taxon>
        <taxon>Pseudomonadati</taxon>
        <taxon>Pseudomonadota</taxon>
        <taxon>Gammaproteobacteria</taxon>
        <taxon>Lysobacterales</taxon>
        <taxon>Lysobacteraceae</taxon>
        <taxon>Xanthomonas</taxon>
    </lineage>
</organism>
<protein>
    <submittedName>
        <fullName evidence="1">Uncharacterized protein</fullName>
    </submittedName>
</protein>
<keyword evidence="2" id="KW-1185">Reference proteome</keyword>
<dbReference type="Proteomes" id="UP000238261">
    <property type="component" value="Unassembled WGS sequence"/>
</dbReference>
<evidence type="ECO:0000313" key="2">
    <source>
        <dbReference type="Proteomes" id="UP000238261"/>
    </source>
</evidence>
<dbReference type="OrthoDB" id="7868685at2"/>
<proteinExistence type="predicted"/>
<comment type="caution">
    <text evidence="1">The sequence shown here is derived from an EMBL/GenBank/DDBJ whole genome shotgun (WGS) entry which is preliminary data.</text>
</comment>